<gene>
    <name evidence="2" type="ORF">NDU88_008109</name>
</gene>
<accession>A0AAV7RSU5</accession>
<reference evidence="2" key="1">
    <citation type="journal article" date="2022" name="bioRxiv">
        <title>Sequencing and chromosome-scale assembly of the giantPleurodeles waltlgenome.</title>
        <authorList>
            <person name="Brown T."/>
            <person name="Elewa A."/>
            <person name="Iarovenko S."/>
            <person name="Subramanian E."/>
            <person name="Araus A.J."/>
            <person name="Petzold A."/>
            <person name="Susuki M."/>
            <person name="Suzuki K.-i.T."/>
            <person name="Hayashi T."/>
            <person name="Toyoda A."/>
            <person name="Oliveira C."/>
            <person name="Osipova E."/>
            <person name="Leigh N.D."/>
            <person name="Simon A."/>
            <person name="Yun M.H."/>
        </authorList>
    </citation>
    <scope>NUCLEOTIDE SEQUENCE</scope>
    <source>
        <strain evidence="2">20211129_DDA</strain>
        <tissue evidence="2">Liver</tissue>
    </source>
</reference>
<protein>
    <submittedName>
        <fullName evidence="2">Uncharacterized protein</fullName>
    </submittedName>
</protein>
<dbReference type="AlphaFoldDB" id="A0AAV7RSU5"/>
<keyword evidence="3" id="KW-1185">Reference proteome</keyword>
<evidence type="ECO:0000313" key="2">
    <source>
        <dbReference type="EMBL" id="KAJ1155379.1"/>
    </source>
</evidence>
<sequence length="67" mass="6836">MLRPPPSPRGSVPRGAAPTPLEPLTASPLRGGCTNGPAPQFQPRRGALISAAMLVSVPIGSRRAPEA</sequence>
<evidence type="ECO:0000313" key="3">
    <source>
        <dbReference type="Proteomes" id="UP001066276"/>
    </source>
</evidence>
<comment type="caution">
    <text evidence="2">The sequence shown here is derived from an EMBL/GenBank/DDBJ whole genome shotgun (WGS) entry which is preliminary data.</text>
</comment>
<feature type="region of interest" description="Disordered" evidence="1">
    <location>
        <begin position="1"/>
        <end position="44"/>
    </location>
</feature>
<name>A0AAV7RSU5_PLEWA</name>
<organism evidence="2 3">
    <name type="scientific">Pleurodeles waltl</name>
    <name type="common">Iberian ribbed newt</name>
    <dbReference type="NCBI Taxonomy" id="8319"/>
    <lineage>
        <taxon>Eukaryota</taxon>
        <taxon>Metazoa</taxon>
        <taxon>Chordata</taxon>
        <taxon>Craniata</taxon>
        <taxon>Vertebrata</taxon>
        <taxon>Euteleostomi</taxon>
        <taxon>Amphibia</taxon>
        <taxon>Batrachia</taxon>
        <taxon>Caudata</taxon>
        <taxon>Salamandroidea</taxon>
        <taxon>Salamandridae</taxon>
        <taxon>Pleurodelinae</taxon>
        <taxon>Pleurodeles</taxon>
    </lineage>
</organism>
<evidence type="ECO:0000256" key="1">
    <source>
        <dbReference type="SAM" id="MobiDB-lite"/>
    </source>
</evidence>
<dbReference type="EMBL" id="JANPWB010000009">
    <property type="protein sequence ID" value="KAJ1155379.1"/>
    <property type="molecule type" value="Genomic_DNA"/>
</dbReference>
<dbReference type="Proteomes" id="UP001066276">
    <property type="component" value="Chromosome 5"/>
</dbReference>
<proteinExistence type="predicted"/>